<sequence>MRQRPFPIVTAIVFAVTAVAEILQWTVPGWGAALERDPAGLTWGHWWRLFSPLLTQMASPGVSGTAQFVSNMLFLAVIGVGAEWVLGPRWWLAGYAVGGVAGQATGYWLEPPGGGTSVAVLGVAALLAVAVVLGERAPSVSLMFVGYFLAAITLGLLVNFGVAIVVIVAGAWCYQFARSRRPRRADLTLVGVAVLAAAVLIVAGDHHGWAFAAGLALGPLYRLAHRRRARAQGRDGRALGLAA</sequence>
<evidence type="ECO:0000256" key="1">
    <source>
        <dbReference type="ARBA" id="ARBA00004141"/>
    </source>
</evidence>
<evidence type="ECO:0000256" key="5">
    <source>
        <dbReference type="SAM" id="Phobius"/>
    </source>
</evidence>
<feature type="transmembrane region" description="Helical" evidence="5">
    <location>
        <begin position="208"/>
        <end position="224"/>
    </location>
</feature>
<feature type="transmembrane region" description="Helical" evidence="5">
    <location>
        <begin position="146"/>
        <end position="173"/>
    </location>
</feature>
<name>A0ABV5MG54_9ACTN</name>
<keyword evidence="2 5" id="KW-0812">Transmembrane</keyword>
<gene>
    <name evidence="6" type="ORF">ACFFTR_32240</name>
</gene>
<evidence type="ECO:0008006" key="8">
    <source>
        <dbReference type="Google" id="ProtNLM"/>
    </source>
</evidence>
<dbReference type="EMBL" id="JBHMCA010000054">
    <property type="protein sequence ID" value="MFB9447786.1"/>
    <property type="molecule type" value="Genomic_DNA"/>
</dbReference>
<protein>
    <recommendedName>
        <fullName evidence="8">Rhomboid family intramembrane serine protease</fullName>
    </recommendedName>
</protein>
<evidence type="ECO:0000313" key="6">
    <source>
        <dbReference type="EMBL" id="MFB9447786.1"/>
    </source>
</evidence>
<comment type="caution">
    <text evidence="6">The sequence shown here is derived from an EMBL/GenBank/DDBJ whole genome shotgun (WGS) entry which is preliminary data.</text>
</comment>
<comment type="subcellular location">
    <subcellularLocation>
        <location evidence="1">Membrane</location>
        <topology evidence="1">Multi-pass membrane protein</topology>
    </subcellularLocation>
</comment>
<keyword evidence="4 5" id="KW-0472">Membrane</keyword>
<organism evidence="6 7">
    <name type="scientific">Dactylosporangium vinaceum</name>
    <dbReference type="NCBI Taxonomy" id="53362"/>
    <lineage>
        <taxon>Bacteria</taxon>
        <taxon>Bacillati</taxon>
        <taxon>Actinomycetota</taxon>
        <taxon>Actinomycetes</taxon>
        <taxon>Micromonosporales</taxon>
        <taxon>Micromonosporaceae</taxon>
        <taxon>Dactylosporangium</taxon>
    </lineage>
</organism>
<dbReference type="SUPFAM" id="SSF144091">
    <property type="entry name" value="Rhomboid-like"/>
    <property type="match status" value="1"/>
</dbReference>
<keyword evidence="3 5" id="KW-1133">Transmembrane helix</keyword>
<dbReference type="Proteomes" id="UP001589608">
    <property type="component" value="Unassembled WGS sequence"/>
</dbReference>
<dbReference type="Gene3D" id="1.20.1540.10">
    <property type="entry name" value="Rhomboid-like"/>
    <property type="match status" value="1"/>
</dbReference>
<evidence type="ECO:0000256" key="2">
    <source>
        <dbReference type="ARBA" id="ARBA00022692"/>
    </source>
</evidence>
<dbReference type="RefSeq" id="WP_380030162.1">
    <property type="nucleotide sequence ID" value="NZ_JBHMCA010000054.1"/>
</dbReference>
<reference evidence="6 7" key="1">
    <citation type="submission" date="2024-09" db="EMBL/GenBank/DDBJ databases">
        <authorList>
            <person name="Sun Q."/>
            <person name="Mori K."/>
        </authorList>
    </citation>
    <scope>NUCLEOTIDE SEQUENCE [LARGE SCALE GENOMIC DNA]</scope>
    <source>
        <strain evidence="6 7">JCM 3307</strain>
    </source>
</reference>
<evidence type="ECO:0000256" key="3">
    <source>
        <dbReference type="ARBA" id="ARBA00022989"/>
    </source>
</evidence>
<proteinExistence type="predicted"/>
<evidence type="ECO:0000256" key="4">
    <source>
        <dbReference type="ARBA" id="ARBA00023136"/>
    </source>
</evidence>
<dbReference type="InterPro" id="IPR035952">
    <property type="entry name" value="Rhomboid-like_sf"/>
</dbReference>
<evidence type="ECO:0000313" key="7">
    <source>
        <dbReference type="Proteomes" id="UP001589608"/>
    </source>
</evidence>
<accession>A0ABV5MG54</accession>
<feature type="transmembrane region" description="Helical" evidence="5">
    <location>
        <begin position="116"/>
        <end position="134"/>
    </location>
</feature>
<keyword evidence="7" id="KW-1185">Reference proteome</keyword>
<feature type="transmembrane region" description="Helical" evidence="5">
    <location>
        <begin position="185"/>
        <end position="202"/>
    </location>
</feature>